<dbReference type="UniPathway" id="UPA00042">
    <property type="reaction ID" value="UER00497"/>
</dbReference>
<gene>
    <name evidence="9" type="primary">alr</name>
    <name evidence="9" type="ORF">GQ588_12145</name>
</gene>
<dbReference type="SMART" id="SM01005">
    <property type="entry name" value="Ala_racemase_C"/>
    <property type="match status" value="1"/>
</dbReference>
<dbReference type="Pfam" id="PF00842">
    <property type="entry name" value="Ala_racemase_C"/>
    <property type="match status" value="1"/>
</dbReference>
<reference evidence="9 10" key="1">
    <citation type="submission" date="2019-12" db="EMBL/GenBank/DDBJ databases">
        <title>Sequence classification of anaerobic respiratory reductive dehalogenases: First we see many, then we see few.</title>
        <authorList>
            <person name="Molenda O."/>
            <person name="Puentes Jacome L.A."/>
            <person name="Cao X."/>
            <person name="Nesbo C.L."/>
            <person name="Tang S."/>
            <person name="Morson N."/>
            <person name="Patron J."/>
            <person name="Lomheim L."/>
            <person name="Wishart D.S."/>
            <person name="Edwards E.A."/>
        </authorList>
    </citation>
    <scope>NUCLEOTIDE SEQUENCE [LARGE SCALE GENOMIC DNA]</scope>
    <source>
        <strain evidence="9 10">12DCA</strain>
    </source>
</reference>
<evidence type="ECO:0000313" key="10">
    <source>
        <dbReference type="Proteomes" id="UP000430508"/>
    </source>
</evidence>
<dbReference type="CDD" id="cd00430">
    <property type="entry name" value="PLPDE_III_AR"/>
    <property type="match status" value="1"/>
</dbReference>
<dbReference type="Proteomes" id="UP000430508">
    <property type="component" value="Chromosome"/>
</dbReference>
<keyword evidence="4 5" id="KW-0413">Isomerase</keyword>
<evidence type="ECO:0000259" key="8">
    <source>
        <dbReference type="SMART" id="SM01005"/>
    </source>
</evidence>
<feature type="active site" description="Proton acceptor; specific for L-alanine" evidence="5">
    <location>
        <position position="262"/>
    </location>
</feature>
<dbReference type="InterPro" id="IPR029066">
    <property type="entry name" value="PLP-binding_barrel"/>
</dbReference>
<dbReference type="AlphaFoldDB" id="A0A857DLP5"/>
<feature type="active site" description="Proton acceptor; specific for D-alanine" evidence="5">
    <location>
        <position position="36"/>
    </location>
</feature>
<evidence type="ECO:0000256" key="2">
    <source>
        <dbReference type="ARBA" id="ARBA00001933"/>
    </source>
</evidence>
<keyword evidence="3 5" id="KW-0663">Pyridoxal phosphate</keyword>
<evidence type="ECO:0000256" key="4">
    <source>
        <dbReference type="ARBA" id="ARBA00023235"/>
    </source>
</evidence>
<comment type="cofactor">
    <cofactor evidence="2 5 6">
        <name>pyridoxal 5'-phosphate</name>
        <dbReference type="ChEBI" id="CHEBI:597326"/>
    </cofactor>
</comment>
<name>A0A857DLP5_9FIRM</name>
<accession>A0A857DLP5</accession>
<dbReference type="EC" id="5.1.1.1" evidence="5"/>
<dbReference type="GO" id="GO:0008784">
    <property type="term" value="F:alanine racemase activity"/>
    <property type="evidence" value="ECO:0007669"/>
    <property type="project" value="UniProtKB-UniRule"/>
</dbReference>
<dbReference type="FunFam" id="3.20.20.10:FF:000002">
    <property type="entry name" value="Alanine racemase"/>
    <property type="match status" value="1"/>
</dbReference>
<dbReference type="InterPro" id="IPR001608">
    <property type="entry name" value="Ala_racemase_N"/>
</dbReference>
<dbReference type="RefSeq" id="WP_158208478.1">
    <property type="nucleotide sequence ID" value="NZ_CP046996.1"/>
</dbReference>
<feature type="modified residue" description="N6-(pyridoxal phosphate)lysine" evidence="5 6">
    <location>
        <position position="36"/>
    </location>
</feature>
<evidence type="ECO:0000256" key="7">
    <source>
        <dbReference type="PIRSR" id="PIRSR600821-52"/>
    </source>
</evidence>
<proteinExistence type="inferred from homology"/>
<dbReference type="InterPro" id="IPR000821">
    <property type="entry name" value="Ala_racemase"/>
</dbReference>
<dbReference type="NCBIfam" id="TIGR00492">
    <property type="entry name" value="alr"/>
    <property type="match status" value="1"/>
</dbReference>
<dbReference type="SUPFAM" id="SSF51419">
    <property type="entry name" value="PLP-binding barrel"/>
    <property type="match status" value="1"/>
</dbReference>
<protein>
    <recommendedName>
        <fullName evidence="5">Alanine racemase</fullName>
        <ecNumber evidence="5">5.1.1.1</ecNumber>
    </recommendedName>
</protein>
<dbReference type="Pfam" id="PF01168">
    <property type="entry name" value="Ala_racemase_N"/>
    <property type="match status" value="1"/>
</dbReference>
<dbReference type="SUPFAM" id="SSF50621">
    <property type="entry name" value="Alanine racemase C-terminal domain-like"/>
    <property type="match status" value="1"/>
</dbReference>
<dbReference type="InterPro" id="IPR011079">
    <property type="entry name" value="Ala_racemase_C"/>
</dbReference>
<comment type="function">
    <text evidence="5">Catalyzes the interconversion of L-alanine and D-alanine. May also act on other amino acids.</text>
</comment>
<comment type="pathway">
    <text evidence="5">Amino-acid biosynthesis; D-alanine biosynthesis; D-alanine from L-alanine: step 1/1.</text>
</comment>
<feature type="binding site" evidence="5 7">
    <location>
        <position position="310"/>
    </location>
    <ligand>
        <name>substrate</name>
    </ligand>
</feature>
<dbReference type="HAMAP" id="MF_01201">
    <property type="entry name" value="Ala_racemase"/>
    <property type="match status" value="1"/>
</dbReference>
<dbReference type="EMBL" id="CP046996">
    <property type="protein sequence ID" value="QHA01339.1"/>
    <property type="molecule type" value="Genomic_DNA"/>
</dbReference>
<dbReference type="Gene3D" id="2.40.37.10">
    <property type="entry name" value="Lyase, Ornithine Decarboxylase, Chain A, domain 1"/>
    <property type="match status" value="1"/>
</dbReference>
<dbReference type="PANTHER" id="PTHR30511:SF0">
    <property type="entry name" value="ALANINE RACEMASE, CATABOLIC-RELATED"/>
    <property type="match status" value="1"/>
</dbReference>
<evidence type="ECO:0000313" key="9">
    <source>
        <dbReference type="EMBL" id="QHA01339.1"/>
    </source>
</evidence>
<feature type="binding site" evidence="5 7">
    <location>
        <position position="134"/>
    </location>
    <ligand>
        <name>substrate</name>
    </ligand>
</feature>
<dbReference type="FunFam" id="2.40.37.10:FF:000006">
    <property type="entry name" value="Alanine racemase"/>
    <property type="match status" value="1"/>
</dbReference>
<dbReference type="GO" id="GO:0030632">
    <property type="term" value="P:D-alanine biosynthetic process"/>
    <property type="evidence" value="ECO:0007669"/>
    <property type="project" value="UniProtKB-UniRule"/>
</dbReference>
<dbReference type="GO" id="GO:0030170">
    <property type="term" value="F:pyridoxal phosphate binding"/>
    <property type="evidence" value="ECO:0007669"/>
    <property type="project" value="UniProtKB-UniRule"/>
</dbReference>
<evidence type="ECO:0000256" key="3">
    <source>
        <dbReference type="ARBA" id="ARBA00022898"/>
    </source>
</evidence>
<dbReference type="PANTHER" id="PTHR30511">
    <property type="entry name" value="ALANINE RACEMASE"/>
    <property type="match status" value="1"/>
</dbReference>
<comment type="similarity">
    <text evidence="5">Belongs to the alanine racemase family.</text>
</comment>
<organism evidence="9 10">
    <name type="scientific">Dehalobacter restrictus</name>
    <dbReference type="NCBI Taxonomy" id="55583"/>
    <lineage>
        <taxon>Bacteria</taxon>
        <taxon>Bacillati</taxon>
        <taxon>Bacillota</taxon>
        <taxon>Clostridia</taxon>
        <taxon>Eubacteriales</taxon>
        <taxon>Desulfitobacteriaceae</taxon>
        <taxon>Dehalobacter</taxon>
    </lineage>
</organism>
<comment type="catalytic activity">
    <reaction evidence="1 5">
        <text>L-alanine = D-alanine</text>
        <dbReference type="Rhea" id="RHEA:20249"/>
        <dbReference type="ChEBI" id="CHEBI:57416"/>
        <dbReference type="ChEBI" id="CHEBI:57972"/>
        <dbReference type="EC" id="5.1.1.1"/>
    </reaction>
</comment>
<sequence length="372" mass="41137">MNIFRPVWAEVDLGALRRNLKRIQQYAGSEIMPIVKADAYGHGAVEVVRTLKEEGITRFGVAILEEALELRREFPDIALMVIGPTLSKYSEILVKEEIIPEIFQIEQAEALSAAALKLNKTARLHIKVDTGMGRTGFRENALENIQKIAKLPGLYLEGIYTHLATADSTDLSYAKQQLKIFDDLFEKLCAAGIKIPIRHVANSAAIMQIPESHYELCRPGIILYGLLPMDHAGQEAGFEPVMSLKTRISQLKTIEKGESVGYGRTFIADRPTKVATLPIGYGDGLRRSLSNGGEVLLKGKKARIIGKICMDQIMVDVTEIEEIQEGDEAVLLGRNGDLFISADRIAEQCGTISYEILCGISKRVPRVMVESK</sequence>
<dbReference type="PRINTS" id="PR00992">
    <property type="entry name" value="ALARACEMASE"/>
</dbReference>
<feature type="domain" description="Alanine racemase C-terminal" evidence="8">
    <location>
        <begin position="241"/>
        <end position="369"/>
    </location>
</feature>
<evidence type="ECO:0000256" key="5">
    <source>
        <dbReference type="HAMAP-Rule" id="MF_01201"/>
    </source>
</evidence>
<dbReference type="GO" id="GO:0005829">
    <property type="term" value="C:cytosol"/>
    <property type="evidence" value="ECO:0007669"/>
    <property type="project" value="TreeGrafter"/>
</dbReference>
<dbReference type="InterPro" id="IPR009006">
    <property type="entry name" value="Ala_racemase/Decarboxylase_C"/>
</dbReference>
<dbReference type="Gene3D" id="3.20.20.10">
    <property type="entry name" value="Alanine racemase"/>
    <property type="match status" value="1"/>
</dbReference>
<evidence type="ECO:0000256" key="6">
    <source>
        <dbReference type="PIRSR" id="PIRSR600821-50"/>
    </source>
</evidence>
<evidence type="ECO:0000256" key="1">
    <source>
        <dbReference type="ARBA" id="ARBA00000316"/>
    </source>
</evidence>